<dbReference type="PANTHER" id="PTHR39942">
    <property type="entry name" value="BCDNA.LD26519-RELATED"/>
    <property type="match status" value="1"/>
</dbReference>
<protein>
    <submittedName>
        <fullName evidence="2">Uncharacterized protein</fullName>
    </submittedName>
</protein>
<feature type="region of interest" description="Disordered" evidence="1">
    <location>
        <begin position="176"/>
        <end position="212"/>
    </location>
</feature>
<dbReference type="Pfam" id="PF07776">
    <property type="entry name" value="zf-AD"/>
    <property type="match status" value="1"/>
</dbReference>
<dbReference type="PROSITE" id="PS51915">
    <property type="entry name" value="ZAD"/>
    <property type="match status" value="1"/>
</dbReference>
<name>A0A1S4EVQ4_AEDAE</name>
<dbReference type="Gene3D" id="3.40.1800.20">
    <property type="match status" value="1"/>
</dbReference>
<feature type="compositionally biased region" description="Polar residues" evidence="1">
    <location>
        <begin position="553"/>
        <end position="568"/>
    </location>
</feature>
<dbReference type="EnsemblMetazoa" id="AAEL000396-RA">
    <property type="protein sequence ID" value="AAEL000396-PA"/>
    <property type="gene ID" value="AAEL000396"/>
</dbReference>
<organism evidence="2 3">
    <name type="scientific">Aedes aegypti</name>
    <name type="common">Yellowfever mosquito</name>
    <name type="synonym">Culex aegypti</name>
    <dbReference type="NCBI Taxonomy" id="7159"/>
    <lineage>
        <taxon>Eukaryota</taxon>
        <taxon>Metazoa</taxon>
        <taxon>Ecdysozoa</taxon>
        <taxon>Arthropoda</taxon>
        <taxon>Hexapoda</taxon>
        <taxon>Insecta</taxon>
        <taxon>Pterygota</taxon>
        <taxon>Neoptera</taxon>
        <taxon>Endopterygota</taxon>
        <taxon>Diptera</taxon>
        <taxon>Nematocera</taxon>
        <taxon>Culicoidea</taxon>
        <taxon>Culicidae</taxon>
        <taxon>Culicinae</taxon>
        <taxon>Aedini</taxon>
        <taxon>Aedes</taxon>
        <taxon>Stegomyia</taxon>
    </lineage>
</organism>
<dbReference type="InterPro" id="IPR012934">
    <property type="entry name" value="Znf_AD"/>
</dbReference>
<reference evidence="2 3" key="1">
    <citation type="submission" date="2017-06" db="EMBL/GenBank/DDBJ databases">
        <title>Aedes aegypti genome working group (AGWG) sequencing and assembly.</title>
        <authorList>
            <consortium name="Aedes aegypti Genome Working Group (AGWG)"/>
            <person name="Matthews B.J."/>
        </authorList>
    </citation>
    <scope>NUCLEOTIDE SEQUENCE [LARGE SCALE GENOMIC DNA]</scope>
    <source>
        <strain evidence="2 3">LVP_AGWG</strain>
    </source>
</reference>
<evidence type="ECO:0000256" key="1">
    <source>
        <dbReference type="SAM" id="MobiDB-lite"/>
    </source>
</evidence>
<reference evidence="2" key="2">
    <citation type="submission" date="2021-02" db="UniProtKB">
        <authorList>
            <consortium name="EnsemblMetazoa"/>
        </authorList>
    </citation>
    <scope>IDENTIFICATION</scope>
    <source>
        <strain evidence="2">LVP_AGWG</strain>
    </source>
</reference>
<feature type="region of interest" description="Disordered" evidence="1">
    <location>
        <begin position="944"/>
        <end position="976"/>
    </location>
</feature>
<keyword evidence="3" id="KW-1185">Reference proteome</keyword>
<dbReference type="SMART" id="SM00868">
    <property type="entry name" value="zf-AD"/>
    <property type="match status" value="1"/>
</dbReference>
<gene>
    <name evidence="2" type="primary">5576314</name>
</gene>
<feature type="region of interest" description="Disordered" evidence="1">
    <location>
        <begin position="553"/>
        <end position="575"/>
    </location>
</feature>
<evidence type="ECO:0000313" key="3">
    <source>
        <dbReference type="Proteomes" id="UP000008820"/>
    </source>
</evidence>
<evidence type="ECO:0000313" key="2">
    <source>
        <dbReference type="EnsemblMetazoa" id="AAEL000396-PA"/>
    </source>
</evidence>
<feature type="compositionally biased region" description="Acidic residues" evidence="1">
    <location>
        <begin position="1146"/>
        <end position="1157"/>
    </location>
</feature>
<feature type="compositionally biased region" description="Polar residues" evidence="1">
    <location>
        <begin position="188"/>
        <end position="197"/>
    </location>
</feature>
<dbReference type="Gene3D" id="2.20.25.240">
    <property type="match status" value="1"/>
</dbReference>
<feature type="region of interest" description="Disordered" evidence="1">
    <location>
        <begin position="1135"/>
        <end position="1163"/>
    </location>
</feature>
<dbReference type="VEuPathDB" id="VectorBase:AAEL000396"/>
<accession>A0A1S4EVQ4</accession>
<dbReference type="OrthoDB" id="7759261at2759"/>
<dbReference type="GO" id="GO:0008270">
    <property type="term" value="F:zinc ion binding"/>
    <property type="evidence" value="ECO:0007669"/>
    <property type="project" value="UniProtKB-UniRule"/>
</dbReference>
<dbReference type="InParanoid" id="A0A1S4EVQ4"/>
<proteinExistence type="predicted"/>
<dbReference type="SUPFAM" id="SSF57716">
    <property type="entry name" value="Glucocorticoid receptor-like (DNA-binding domain)"/>
    <property type="match status" value="1"/>
</dbReference>
<sequence length="1321" mass="152045">MISVTTNQKSRLKLVCSAFSQQIYEEMVEYIDNLYLQDFQNYCRLCFERDPQLENLLATSTQHNLVGKIADCVDVSILPEDSPATLICQRCLALVDQFHKFKEMCKKHEYAFQTSIRWKSYEGTDPSADIATVRIKSELPDEFIEEPPEIKLELPDTVIEEAPLEITTESMKQDLECELGTESESENHQNSADSNGENDGEPGKAGKKGKRGKYKKIETKLLVRLLHNGFLMNCKAIKLSGVMQWICRNSACRMSFTATVDWNITLHTAKVHNHYPFVNRTGMIQDADTGLFQRFDVSSFTGKEVLVWNNYEWLLGDKRKGDRKAVCKENKGKCKKHVMIKGDYESLRVFGEHNHPESYILYRDDENPNENELNPWDLYVQINPCRLPIGTDWDMNRRVKLFHNRYQYRLMDCTWNGTSRWACDMVNCPVFTLMDSDEKVSSVEHNHEPLASGIFNRLFYSVVRANTKCLKLCFNGHCYGSRDSNHWVCTTSGCYVKLYVGNDYQSFAEKGNHKHDGFSVVVKPLEKKAIFLTAQNPFLPESLTIEDLHEPMASTSGTTDQTKSTHLTKNPEKPVKRRETVLGSIRLIYNGYRYSLWDLFPDGTTYWCCWGIRCKKSVHMTPQGLIYSKNETQEHQHPPQVTKVDQITHEDGQKEWYAIFKDLLHNTILVYRNTLWDLVLGEQCYIATCQRCETVLKITENFTRFSQSNECSKHDDSLILIRVTAKPAEGDPIIWEMFKRKFPLQLTDGTIFNKGRHSQMFVGEFRYTLVGFTWSGGEMWRCAIQRCPARCKIAELRGDFNTPVHNHDKQILLQGQIWSEARQRQESYFVVITLKKTIATLYYNTYCYALKDKQQNIWSCFPGPCHALLRIEGDFERVVEEMDHSHDGTLTFIRSDETYASQKCYGPAIGTAKKRPREESESSAVEVDPLSLLNVSIDAPATEQSNYLKEEPSDSLMDVDSLSQSNATEESSSSVNVSPKLQEIINALVQPVPKNDPSVLIEPLLQYYGGHTYCRTTVQKDGGIRMECNKPRCPGRIVIGPDQVPRVKDPHTHPKTYESIGSICDFNNQYYQYILVNGSHRRMPTYFVCDGFRYNMQAKALNEDTEIVWQCNNCTAKATVTASYSHIQFSGSHTHDPHDIILPGDENSDSIAEDSQDGEGPSNSFHLDEVIWDQHRYNKPIFIRRLNTSKWRCYRTRECKAHINQNAEGVFKEIEPHDHEGPIECCGEARFDPTMKLKDRFAIMKNYGKSKLRHLVFQNQIYIERNDCIWECASKSCNAQLNVYDNFDFIQAVGVHTHQPVVTQILFPNEVQRHITSADML</sequence>
<dbReference type="GO" id="GO:0005634">
    <property type="term" value="C:nucleus"/>
    <property type="evidence" value="ECO:0007669"/>
    <property type="project" value="InterPro"/>
</dbReference>
<dbReference type="Proteomes" id="UP000008820">
    <property type="component" value="Chromosome 3"/>
</dbReference>
<feature type="compositionally biased region" description="Low complexity" evidence="1">
    <location>
        <begin position="961"/>
        <end position="976"/>
    </location>
</feature>
<dbReference type="PANTHER" id="PTHR39942:SF1">
    <property type="entry name" value="BCDNA.LD26519-RELATED"/>
    <property type="match status" value="1"/>
</dbReference>